<dbReference type="FunCoup" id="A0A371RJZ1">
    <property type="interactions" value="300"/>
</dbReference>
<keyword evidence="3" id="KW-1185">Reference proteome</keyword>
<evidence type="ECO:0000313" key="3">
    <source>
        <dbReference type="Proteomes" id="UP000264589"/>
    </source>
</evidence>
<dbReference type="AlphaFoldDB" id="A0A371RJZ1"/>
<dbReference type="InParanoid" id="A0A371RJZ1"/>
<dbReference type="Proteomes" id="UP000264589">
    <property type="component" value="Unassembled WGS sequence"/>
</dbReference>
<dbReference type="SUPFAM" id="SSF51735">
    <property type="entry name" value="NAD(P)-binding Rossmann-fold domains"/>
    <property type="match status" value="1"/>
</dbReference>
<dbReference type="InterPro" id="IPR036291">
    <property type="entry name" value="NAD(P)-bd_dom_sf"/>
</dbReference>
<dbReference type="Gene3D" id="3.40.50.720">
    <property type="entry name" value="NAD(P)-binding Rossmann-like Domain"/>
    <property type="match status" value="1"/>
</dbReference>
<dbReference type="FunFam" id="3.40.50.720:FF:000702">
    <property type="entry name" value="NADH dehydrogenase (Ubiquinone)"/>
    <property type="match status" value="1"/>
</dbReference>
<dbReference type="InterPro" id="IPR051207">
    <property type="entry name" value="ComplexI_NDUFA9_subunit"/>
</dbReference>
<dbReference type="CDD" id="cd05271">
    <property type="entry name" value="NDUFA9_like_SDR_a"/>
    <property type="match status" value="1"/>
</dbReference>
<evidence type="ECO:0000259" key="1">
    <source>
        <dbReference type="Pfam" id="PF01370"/>
    </source>
</evidence>
<dbReference type="PANTHER" id="PTHR12126:SF11">
    <property type="entry name" value="NADH DEHYDROGENASE [UBIQUINONE] 1 ALPHA SUBCOMPLEX SUBUNIT 9, MITOCHONDRIAL"/>
    <property type="match status" value="1"/>
</dbReference>
<dbReference type="OrthoDB" id="9776313at2"/>
<dbReference type="GO" id="GO:0044877">
    <property type="term" value="F:protein-containing complex binding"/>
    <property type="evidence" value="ECO:0007669"/>
    <property type="project" value="TreeGrafter"/>
</dbReference>
<feature type="domain" description="NAD-dependent epimerase/dehydratase" evidence="1">
    <location>
        <begin position="6"/>
        <end position="215"/>
    </location>
</feature>
<proteinExistence type="predicted"/>
<protein>
    <submittedName>
        <fullName evidence="2">Complex I NDUFA9 subunit family protein</fullName>
    </submittedName>
</protein>
<reference evidence="2 3" key="1">
    <citation type="submission" date="2018-08" db="EMBL/GenBank/DDBJ databases">
        <title>Parvularcula sp. SM1705, isolated from surface water of the South Sea China.</title>
        <authorList>
            <person name="Sun L."/>
        </authorList>
    </citation>
    <scope>NUCLEOTIDE SEQUENCE [LARGE SCALE GENOMIC DNA]</scope>
    <source>
        <strain evidence="2 3">SM1705</strain>
    </source>
</reference>
<dbReference type="RefSeq" id="WP_116392402.1">
    <property type="nucleotide sequence ID" value="NZ_QUQO01000001.1"/>
</dbReference>
<organism evidence="2 3">
    <name type="scientific">Parvularcula marina</name>
    <dbReference type="NCBI Taxonomy" id="2292771"/>
    <lineage>
        <taxon>Bacteria</taxon>
        <taxon>Pseudomonadati</taxon>
        <taxon>Pseudomonadota</taxon>
        <taxon>Alphaproteobacteria</taxon>
        <taxon>Parvularculales</taxon>
        <taxon>Parvularculaceae</taxon>
        <taxon>Parvularcula</taxon>
    </lineage>
</organism>
<dbReference type="PANTHER" id="PTHR12126">
    <property type="entry name" value="NADH-UBIQUINONE OXIDOREDUCTASE 39 KDA SUBUNIT-RELATED"/>
    <property type="match status" value="1"/>
</dbReference>
<name>A0A371RJZ1_9PROT</name>
<accession>A0A371RJZ1</accession>
<dbReference type="Pfam" id="PF01370">
    <property type="entry name" value="Epimerase"/>
    <property type="match status" value="1"/>
</dbReference>
<dbReference type="InterPro" id="IPR001509">
    <property type="entry name" value="Epimerase_deHydtase"/>
</dbReference>
<sequence length="323" mass="34976">MPANIVTVFGASGFVGRHVVRELASRGWRVRAAVRRPANANYLRPLGKLGQVDIVQANVRYRPSISAALDGASAVVNLTGILANQGRNKFDAVHAAGARNVAEMATKAGITRIVHISAIGANANSESDYARSKAEGEEAFREYAPNAVILRPSIIFGPQDEFFNRFSSMAQLAPALPLIGGGKTRFQPVYVDDVADAVAIALSDDQYKGKTYELGGPEVMSFKELMQLMLKTIGRKRILAPLPFGMAGLMAQLARPSGWTPFFDAPITPDQVKLLKYDNVVGEAGDADGTIEDFGIRPETMEAILPTYLYRYRKAGQFSPETV</sequence>
<dbReference type="EMBL" id="QUQO01000001">
    <property type="protein sequence ID" value="RFB05769.1"/>
    <property type="molecule type" value="Genomic_DNA"/>
</dbReference>
<gene>
    <name evidence="2" type="ORF">DX908_11120</name>
</gene>
<comment type="caution">
    <text evidence="2">The sequence shown here is derived from an EMBL/GenBank/DDBJ whole genome shotgun (WGS) entry which is preliminary data.</text>
</comment>
<evidence type="ECO:0000313" key="2">
    <source>
        <dbReference type="EMBL" id="RFB05769.1"/>
    </source>
</evidence>